<dbReference type="PANTHER" id="PTHR43792">
    <property type="entry name" value="GNAT FAMILY, PUTATIVE (AFU_ORTHOLOGUE AFUA_3G00765)-RELATED-RELATED"/>
    <property type="match status" value="1"/>
</dbReference>
<dbReference type="Proteomes" id="UP000433104">
    <property type="component" value="Unassembled WGS sequence"/>
</dbReference>
<dbReference type="AlphaFoldDB" id="A0A844ZC82"/>
<feature type="domain" description="N-acetyltransferase" evidence="4">
    <location>
        <begin position="8"/>
        <end position="169"/>
    </location>
</feature>
<dbReference type="PROSITE" id="PS51186">
    <property type="entry name" value="GNAT"/>
    <property type="match status" value="1"/>
</dbReference>
<dbReference type="SUPFAM" id="SSF55729">
    <property type="entry name" value="Acyl-CoA N-acyltransferases (Nat)"/>
    <property type="match status" value="1"/>
</dbReference>
<evidence type="ECO:0000313" key="5">
    <source>
        <dbReference type="EMBL" id="MXO84882.1"/>
    </source>
</evidence>
<name>A0A844ZC82_9SPHN</name>
<dbReference type="EMBL" id="WTYW01000001">
    <property type="protein sequence ID" value="MXO84882.1"/>
    <property type="molecule type" value="Genomic_DNA"/>
</dbReference>
<gene>
    <name evidence="5" type="ORF">GRI38_02385</name>
</gene>
<dbReference type="InterPro" id="IPR000182">
    <property type="entry name" value="GNAT_dom"/>
</dbReference>
<keyword evidence="1 5" id="KW-0808">Transferase</keyword>
<dbReference type="RefSeq" id="WP_160681385.1">
    <property type="nucleotide sequence ID" value="NZ_WTYW01000001.1"/>
</dbReference>
<accession>A0A844ZC82</accession>
<evidence type="ECO:0000256" key="1">
    <source>
        <dbReference type="ARBA" id="ARBA00022679"/>
    </source>
</evidence>
<evidence type="ECO:0000256" key="2">
    <source>
        <dbReference type="ARBA" id="ARBA00023315"/>
    </source>
</evidence>
<protein>
    <submittedName>
        <fullName evidence="5">GNAT family N-acetyltransferase</fullName>
    </submittedName>
</protein>
<comment type="similarity">
    <text evidence="3">Belongs to the acetyltransferase family. RimJ subfamily.</text>
</comment>
<dbReference type="Gene3D" id="3.40.630.30">
    <property type="match status" value="1"/>
</dbReference>
<reference evidence="5 6" key="1">
    <citation type="submission" date="2019-12" db="EMBL/GenBank/DDBJ databases">
        <title>Genomic-based taxomic classification of the family Erythrobacteraceae.</title>
        <authorList>
            <person name="Xu L."/>
        </authorList>
    </citation>
    <scope>NUCLEOTIDE SEQUENCE [LARGE SCALE GENOMIC DNA]</scope>
    <source>
        <strain evidence="5 6">MCCC 1A09962</strain>
    </source>
</reference>
<dbReference type="InterPro" id="IPR051531">
    <property type="entry name" value="N-acetyltransferase"/>
</dbReference>
<comment type="caution">
    <text evidence="5">The sequence shown here is derived from an EMBL/GenBank/DDBJ whole genome shotgun (WGS) entry which is preliminary data.</text>
</comment>
<keyword evidence="6" id="KW-1185">Reference proteome</keyword>
<evidence type="ECO:0000256" key="3">
    <source>
        <dbReference type="ARBA" id="ARBA00038502"/>
    </source>
</evidence>
<evidence type="ECO:0000313" key="6">
    <source>
        <dbReference type="Proteomes" id="UP000433104"/>
    </source>
</evidence>
<sequence>MFHRSERLFLRPVFYEDWEAIHGAIANEATVRNLATAPWPYREQDAKDYVALERQPHLPNFSVILPGSGLIGQAGMGIDEETGKVQIGYWLSKEYRGHGFATEAAQTVVRIARLLGHKHLTASHFLDNPASGRVLRKAGFRPTGVIRKGFSLARGGHDPVACYELDLQEDASGGMDDDPNPLARVA</sequence>
<dbReference type="GO" id="GO:0016747">
    <property type="term" value="F:acyltransferase activity, transferring groups other than amino-acyl groups"/>
    <property type="evidence" value="ECO:0007669"/>
    <property type="project" value="InterPro"/>
</dbReference>
<evidence type="ECO:0000259" key="4">
    <source>
        <dbReference type="PROSITE" id="PS51186"/>
    </source>
</evidence>
<dbReference type="Pfam" id="PF13302">
    <property type="entry name" value="Acetyltransf_3"/>
    <property type="match status" value="1"/>
</dbReference>
<proteinExistence type="inferred from homology"/>
<dbReference type="OrthoDB" id="9804153at2"/>
<dbReference type="InterPro" id="IPR016181">
    <property type="entry name" value="Acyl_CoA_acyltransferase"/>
</dbReference>
<organism evidence="5 6">
    <name type="scientific">Parapontixanthobacter aurantiacus</name>
    <dbReference type="NCBI Taxonomy" id="1463599"/>
    <lineage>
        <taxon>Bacteria</taxon>
        <taxon>Pseudomonadati</taxon>
        <taxon>Pseudomonadota</taxon>
        <taxon>Alphaproteobacteria</taxon>
        <taxon>Sphingomonadales</taxon>
        <taxon>Erythrobacteraceae</taxon>
        <taxon>Parapontixanthobacter</taxon>
    </lineage>
</organism>
<dbReference type="PANTHER" id="PTHR43792:SF8">
    <property type="entry name" value="[RIBOSOMAL PROTEIN US5]-ALANINE N-ACETYLTRANSFERASE"/>
    <property type="match status" value="1"/>
</dbReference>
<keyword evidence="2" id="KW-0012">Acyltransferase</keyword>